<dbReference type="InterPro" id="IPR011009">
    <property type="entry name" value="Kinase-like_dom_sf"/>
</dbReference>
<feature type="region of interest" description="Disordered" evidence="7">
    <location>
        <begin position="305"/>
        <end position="394"/>
    </location>
</feature>
<protein>
    <recommendedName>
        <fullName evidence="1">non-specific serine/threonine protein kinase</fullName>
        <ecNumber evidence="1">2.7.11.1</ecNumber>
    </recommendedName>
</protein>
<keyword evidence="2" id="KW-0723">Serine/threonine-protein kinase</keyword>
<evidence type="ECO:0000313" key="11">
    <source>
        <dbReference type="Proteomes" id="UP000482960"/>
    </source>
</evidence>
<sequence>MWRATDLLLGRTVAVKILLPTLSNDASFGARFLAESRMMAAVRHPGVVQVYDRGECDLPEGGRATYLVMEYVDGEPLSARIAREGRLTAAETMSVVAQSARALDAAHAGGIVHRDVKPSNLLIRPDGTVVLLDFGVARSTELTSLTRTSGVLGTAFYMAPEQASQRPVSAATDVYALGAVAYHALAGHPPFMGESPLAIAMMHVEAQPPELPADVPPPVRAVVVRAMAKNPADRYPTAAAMADAAEAAAAGTGVTATAELPAVLVPGGPPATGRRRRVVAVVGAVAAASVLAVGAALLLAANGDAPPADGTTSAPATTGATQPGQPQRTNTPGTRTTAPPSQAPRTSAAATPSEEPSESAEPPSNPTSAAPEPTGSVPAAGSTPSAESSAGSAG</sequence>
<dbReference type="AlphaFoldDB" id="A0A6V8LKV6"/>
<accession>A0A6V8LKV6</accession>
<dbReference type="EC" id="2.7.11.1" evidence="1"/>
<reference evidence="10 11" key="1">
    <citation type="submission" date="2020-03" db="EMBL/GenBank/DDBJ databases">
        <title>Whole genome shotgun sequence of Phytohabitans rumicis NBRC 108638.</title>
        <authorList>
            <person name="Komaki H."/>
            <person name="Tamura T."/>
        </authorList>
    </citation>
    <scope>NUCLEOTIDE SEQUENCE [LARGE SCALE GENOMIC DNA]</scope>
    <source>
        <strain evidence="10 11">NBRC 108638</strain>
    </source>
</reference>
<evidence type="ECO:0000259" key="9">
    <source>
        <dbReference type="PROSITE" id="PS50011"/>
    </source>
</evidence>
<feature type="compositionally biased region" description="Polar residues" evidence="7">
    <location>
        <begin position="328"/>
        <end position="345"/>
    </location>
</feature>
<evidence type="ECO:0000256" key="8">
    <source>
        <dbReference type="SAM" id="Phobius"/>
    </source>
</evidence>
<reference evidence="10 11" key="2">
    <citation type="submission" date="2020-03" db="EMBL/GenBank/DDBJ databases">
        <authorList>
            <person name="Ichikawa N."/>
            <person name="Kimura A."/>
            <person name="Kitahashi Y."/>
            <person name="Uohara A."/>
        </authorList>
    </citation>
    <scope>NUCLEOTIDE SEQUENCE [LARGE SCALE GENOMIC DNA]</scope>
    <source>
        <strain evidence="10 11">NBRC 108638</strain>
    </source>
</reference>
<keyword evidence="8" id="KW-0812">Transmembrane</keyword>
<evidence type="ECO:0000256" key="5">
    <source>
        <dbReference type="ARBA" id="ARBA00022777"/>
    </source>
</evidence>
<evidence type="ECO:0000256" key="2">
    <source>
        <dbReference type="ARBA" id="ARBA00022527"/>
    </source>
</evidence>
<dbReference type="PROSITE" id="PS50011">
    <property type="entry name" value="PROTEIN_KINASE_DOM"/>
    <property type="match status" value="1"/>
</dbReference>
<feature type="compositionally biased region" description="Low complexity" evidence="7">
    <location>
        <begin position="346"/>
        <end position="374"/>
    </location>
</feature>
<dbReference type="PROSITE" id="PS00108">
    <property type="entry name" value="PROTEIN_KINASE_ST"/>
    <property type="match status" value="1"/>
</dbReference>
<name>A0A6V8LKV6_9ACTN</name>
<dbReference type="Pfam" id="PF00069">
    <property type="entry name" value="Pkinase"/>
    <property type="match status" value="1"/>
</dbReference>
<dbReference type="Gene3D" id="1.10.510.10">
    <property type="entry name" value="Transferase(Phosphotransferase) domain 1"/>
    <property type="match status" value="1"/>
</dbReference>
<feature type="compositionally biased region" description="Polar residues" evidence="7">
    <location>
        <begin position="382"/>
        <end position="394"/>
    </location>
</feature>
<dbReference type="FunFam" id="1.10.510.10:FF:000021">
    <property type="entry name" value="Serine/threonine protein kinase"/>
    <property type="match status" value="1"/>
</dbReference>
<keyword evidence="4" id="KW-0547">Nucleotide-binding</keyword>
<evidence type="ECO:0000313" key="10">
    <source>
        <dbReference type="EMBL" id="GFJ94697.1"/>
    </source>
</evidence>
<keyword evidence="8" id="KW-1133">Transmembrane helix</keyword>
<evidence type="ECO:0000256" key="4">
    <source>
        <dbReference type="ARBA" id="ARBA00022741"/>
    </source>
</evidence>
<dbReference type="PANTHER" id="PTHR43289">
    <property type="entry name" value="MITOGEN-ACTIVATED PROTEIN KINASE KINASE KINASE 20-RELATED"/>
    <property type="match status" value="1"/>
</dbReference>
<dbReference type="GO" id="GO:0004674">
    <property type="term" value="F:protein serine/threonine kinase activity"/>
    <property type="evidence" value="ECO:0007669"/>
    <property type="project" value="UniProtKB-KW"/>
</dbReference>
<evidence type="ECO:0000256" key="7">
    <source>
        <dbReference type="SAM" id="MobiDB-lite"/>
    </source>
</evidence>
<dbReference type="PANTHER" id="PTHR43289:SF6">
    <property type="entry name" value="SERINE_THREONINE-PROTEIN KINASE NEKL-3"/>
    <property type="match status" value="1"/>
</dbReference>
<keyword evidence="11" id="KW-1185">Reference proteome</keyword>
<dbReference type="Gene3D" id="3.30.200.20">
    <property type="entry name" value="Phosphorylase Kinase, domain 1"/>
    <property type="match status" value="1"/>
</dbReference>
<feature type="transmembrane region" description="Helical" evidence="8">
    <location>
        <begin position="278"/>
        <end position="301"/>
    </location>
</feature>
<keyword evidence="8" id="KW-0472">Membrane</keyword>
<dbReference type="InterPro" id="IPR000719">
    <property type="entry name" value="Prot_kinase_dom"/>
</dbReference>
<keyword evidence="5" id="KW-0418">Kinase</keyword>
<dbReference type="SUPFAM" id="SSF56112">
    <property type="entry name" value="Protein kinase-like (PK-like)"/>
    <property type="match status" value="1"/>
</dbReference>
<dbReference type="CDD" id="cd14014">
    <property type="entry name" value="STKc_PknB_like"/>
    <property type="match status" value="1"/>
</dbReference>
<dbReference type="GO" id="GO:0005524">
    <property type="term" value="F:ATP binding"/>
    <property type="evidence" value="ECO:0007669"/>
    <property type="project" value="UniProtKB-KW"/>
</dbReference>
<evidence type="ECO:0000256" key="3">
    <source>
        <dbReference type="ARBA" id="ARBA00022679"/>
    </source>
</evidence>
<dbReference type="InterPro" id="IPR008271">
    <property type="entry name" value="Ser/Thr_kinase_AS"/>
</dbReference>
<keyword evidence="6" id="KW-0067">ATP-binding</keyword>
<comment type="caution">
    <text evidence="10">The sequence shown here is derived from an EMBL/GenBank/DDBJ whole genome shotgun (WGS) entry which is preliminary data.</text>
</comment>
<evidence type="ECO:0000256" key="1">
    <source>
        <dbReference type="ARBA" id="ARBA00012513"/>
    </source>
</evidence>
<dbReference type="EMBL" id="BLPG01000001">
    <property type="protein sequence ID" value="GFJ94697.1"/>
    <property type="molecule type" value="Genomic_DNA"/>
</dbReference>
<gene>
    <name evidence="10" type="ORF">Prum_083390</name>
</gene>
<proteinExistence type="predicted"/>
<dbReference type="Proteomes" id="UP000482960">
    <property type="component" value="Unassembled WGS sequence"/>
</dbReference>
<feature type="domain" description="Protein kinase" evidence="9">
    <location>
        <begin position="1"/>
        <end position="246"/>
    </location>
</feature>
<keyword evidence="3" id="KW-0808">Transferase</keyword>
<organism evidence="10 11">
    <name type="scientific">Phytohabitans rumicis</name>
    <dbReference type="NCBI Taxonomy" id="1076125"/>
    <lineage>
        <taxon>Bacteria</taxon>
        <taxon>Bacillati</taxon>
        <taxon>Actinomycetota</taxon>
        <taxon>Actinomycetes</taxon>
        <taxon>Micromonosporales</taxon>
        <taxon>Micromonosporaceae</taxon>
    </lineage>
</organism>
<dbReference type="SMART" id="SM00220">
    <property type="entry name" value="S_TKc"/>
    <property type="match status" value="1"/>
</dbReference>
<feature type="compositionally biased region" description="Low complexity" evidence="7">
    <location>
        <begin position="305"/>
        <end position="327"/>
    </location>
</feature>
<evidence type="ECO:0000256" key="6">
    <source>
        <dbReference type="ARBA" id="ARBA00022840"/>
    </source>
</evidence>